<dbReference type="EMBL" id="CP064946">
    <property type="protein sequence ID" value="QPH50876.1"/>
    <property type="molecule type" value="Genomic_DNA"/>
</dbReference>
<dbReference type="RefSeq" id="WP_132578763.1">
    <property type="nucleotide sequence ID" value="NZ_CP064943.1"/>
</dbReference>
<dbReference type="Proteomes" id="UP000594430">
    <property type="component" value="Chromosome"/>
</dbReference>
<accession>A0A7S9LB25</accession>
<evidence type="ECO:0000313" key="2">
    <source>
        <dbReference type="Proteomes" id="UP000594430"/>
    </source>
</evidence>
<sequence>MVVKLRTYRGDDIPEWYQRDDLDELYEVEDQEGSVQLLEDDEDAVKLVVDLTYEDETVPKPE</sequence>
<reference evidence="1 2" key="1">
    <citation type="submission" date="2020-11" db="EMBL/GenBank/DDBJ databases">
        <title>Pseudomonas fulva producing VIM-24.</title>
        <authorList>
            <person name="Liu S."/>
        </authorList>
    </citation>
    <scope>NUCLEOTIDE SEQUENCE [LARGE SCALE GENOMIC DNA]</scope>
    <source>
        <strain evidence="1 2">ZDHY414</strain>
    </source>
</reference>
<evidence type="ECO:0000313" key="1">
    <source>
        <dbReference type="EMBL" id="QPH50876.1"/>
    </source>
</evidence>
<organism evidence="1 2">
    <name type="scientific">Pseudomonas fulva</name>
    <dbReference type="NCBI Taxonomy" id="47880"/>
    <lineage>
        <taxon>Bacteria</taxon>
        <taxon>Pseudomonadati</taxon>
        <taxon>Pseudomonadota</taxon>
        <taxon>Gammaproteobacteria</taxon>
        <taxon>Pseudomonadales</taxon>
        <taxon>Pseudomonadaceae</taxon>
        <taxon>Pseudomonas</taxon>
    </lineage>
</organism>
<dbReference type="AlphaFoldDB" id="A0A7S9LB25"/>
<name>A0A7S9LB25_9PSED</name>
<proteinExistence type="predicted"/>
<protein>
    <submittedName>
        <fullName evidence="1">Uncharacterized protein</fullName>
    </submittedName>
</protein>
<gene>
    <name evidence="1" type="ORF">IZU98_09365</name>
</gene>